<name>A0A9W5ES52_CAMHY</name>
<comment type="caution">
    <text evidence="1">The sequence shown here is derived from an EMBL/GenBank/DDBJ whole genome shotgun (WGS) entry which is preliminary data.</text>
</comment>
<evidence type="ECO:0000313" key="2">
    <source>
        <dbReference type="Proteomes" id="UP000052257"/>
    </source>
</evidence>
<dbReference type="EMBL" id="FAUW01000002">
    <property type="protein sequence ID" value="CUU79132.1"/>
    <property type="molecule type" value="Genomic_DNA"/>
</dbReference>
<dbReference type="Proteomes" id="UP000052257">
    <property type="component" value="Unassembled WGS sequence"/>
</dbReference>
<reference evidence="1 2" key="1">
    <citation type="submission" date="2015-11" db="EMBL/GenBank/DDBJ databases">
        <authorList>
            <consortium name="Pathogen Informatics"/>
        </authorList>
    </citation>
    <scope>NUCLEOTIDE SEQUENCE [LARGE SCALE GENOMIC DNA]</scope>
    <source>
        <strain evidence="1 2">006A-0191</strain>
    </source>
</reference>
<gene>
    <name evidence="1" type="ORF">ERS739220_01042</name>
</gene>
<organism evidence="1 2">
    <name type="scientific">Campylobacter hyointestinalis subsp. hyointestinalis</name>
    <dbReference type="NCBI Taxonomy" id="91352"/>
    <lineage>
        <taxon>Bacteria</taxon>
        <taxon>Pseudomonadati</taxon>
        <taxon>Campylobacterota</taxon>
        <taxon>Epsilonproteobacteria</taxon>
        <taxon>Campylobacterales</taxon>
        <taxon>Campylobacteraceae</taxon>
        <taxon>Campylobacter</taxon>
    </lineage>
</organism>
<evidence type="ECO:0000313" key="1">
    <source>
        <dbReference type="EMBL" id="CUU79132.1"/>
    </source>
</evidence>
<proteinExistence type="predicted"/>
<accession>A0A9W5ES52</accession>
<protein>
    <submittedName>
        <fullName evidence="1">Uncharacterized protein</fullName>
    </submittedName>
</protein>
<sequence length="59" mass="7130">MLRKFKNYPTFEEAVRSFKNCNARKLGIADRIIKVSRHRESQENKQNVLKKLSKYFKEI</sequence>
<dbReference type="RefSeq" id="WP_065839583.1">
    <property type="nucleotide sequence ID" value="NZ_FAUW01000002.1"/>
</dbReference>
<dbReference type="AlphaFoldDB" id="A0A9W5ES52"/>